<keyword evidence="2" id="KW-0342">GTP-binding</keyword>
<dbReference type="InterPro" id="IPR006073">
    <property type="entry name" value="GTP-bd"/>
</dbReference>
<reference evidence="5" key="2">
    <citation type="journal article" date="2023" name="Biology">
        <title>Prokaryotic Life Associated with Coal-Fire Gas Vents Revealed by Metagenomics.</title>
        <authorList>
            <person name="Kadnikov V.V."/>
            <person name="Mardanov A.V."/>
            <person name="Beletsky A.V."/>
            <person name="Karnachuk O.V."/>
            <person name="Ravin N.V."/>
        </authorList>
    </citation>
    <scope>NUCLEOTIDE SEQUENCE</scope>
    <source>
        <strain evidence="5">Bu02</strain>
    </source>
</reference>
<dbReference type="GO" id="GO:0005525">
    <property type="term" value="F:GTP binding"/>
    <property type="evidence" value="ECO:0007669"/>
    <property type="project" value="UniProtKB-KW"/>
</dbReference>
<sequence length="236" mass="26279">MTKPDLADPGVTREWLRWFGSQGLPAFPVDCRTGEGLGGLLEFLKEKRSQVLLRFKGKVIDRPLRLMLFGLPNVGKSSLANRLLGTTKAPFGAKPGLTRGSHWLRGREFLELLDTPGVIDTSLIDDEIRKKLAVTWAIPETAYDDEEVGFWLAEKVLGYSDPLSFLSNFGLSRGFLSQGGRVDLIRASKALIQEFREGKLGRISLERPYKTTELKGEAGNEVIPEDSRVPPVRQDL</sequence>
<dbReference type="InterPro" id="IPR027417">
    <property type="entry name" value="P-loop_NTPase"/>
</dbReference>
<feature type="region of interest" description="Disordered" evidence="3">
    <location>
        <begin position="216"/>
        <end position="236"/>
    </location>
</feature>
<accession>A0AAT9LC85</accession>
<gene>
    <name evidence="5" type="ORF">IMF26_10235</name>
</gene>
<name>A0AAT9LC85_9FIRM</name>
<evidence type="ECO:0000259" key="4">
    <source>
        <dbReference type="Pfam" id="PF01926"/>
    </source>
</evidence>
<keyword evidence="1" id="KW-0547">Nucleotide-binding</keyword>
<dbReference type="Pfam" id="PF01926">
    <property type="entry name" value="MMR_HSR1"/>
    <property type="match status" value="1"/>
</dbReference>
<dbReference type="SUPFAM" id="SSF52540">
    <property type="entry name" value="P-loop containing nucleoside triphosphate hydrolases"/>
    <property type="match status" value="1"/>
</dbReference>
<dbReference type="GO" id="GO:0006412">
    <property type="term" value="P:translation"/>
    <property type="evidence" value="ECO:0007669"/>
    <property type="project" value="TreeGrafter"/>
</dbReference>
<dbReference type="Gene3D" id="3.40.50.300">
    <property type="entry name" value="P-loop containing nucleotide triphosphate hydrolases"/>
    <property type="match status" value="1"/>
</dbReference>
<dbReference type="PANTHER" id="PTHR45782:SF4">
    <property type="entry name" value="MITOCHONDRIAL RIBOSOME-ASSOCIATED GTPASE 1"/>
    <property type="match status" value="1"/>
</dbReference>
<dbReference type="EMBL" id="CP062796">
    <property type="protein sequence ID" value="QUL98378.1"/>
    <property type="molecule type" value="Genomic_DNA"/>
</dbReference>
<dbReference type="GO" id="GO:0003924">
    <property type="term" value="F:GTPase activity"/>
    <property type="evidence" value="ECO:0007669"/>
    <property type="project" value="TreeGrafter"/>
</dbReference>
<proteinExistence type="predicted"/>
<evidence type="ECO:0000256" key="3">
    <source>
        <dbReference type="SAM" id="MobiDB-lite"/>
    </source>
</evidence>
<dbReference type="KEGG" id="fcz:IMF26_10235"/>
<dbReference type="AlphaFoldDB" id="A0AAT9LC85"/>
<protein>
    <submittedName>
        <fullName evidence="5">50S ribosome-binding GTPase</fullName>
    </submittedName>
</protein>
<dbReference type="InterPro" id="IPR023179">
    <property type="entry name" value="GTP-bd_ortho_bundle_sf"/>
</dbReference>
<organism evidence="5">
    <name type="scientific">Candidatus Fermentithermobacillus carboniphilus</name>
    <dbReference type="NCBI Taxonomy" id="3085328"/>
    <lineage>
        <taxon>Bacteria</taxon>
        <taxon>Bacillati</taxon>
        <taxon>Bacillota</taxon>
        <taxon>Candidatus Fermentithermobacillia</taxon>
        <taxon>Candidatus Fermentithermobacillales</taxon>
        <taxon>Candidatus Fermentithermobacillaceae</taxon>
        <taxon>Candidatus Fermentithermobacillus</taxon>
    </lineage>
</organism>
<evidence type="ECO:0000313" key="5">
    <source>
        <dbReference type="EMBL" id="QUL98378.1"/>
    </source>
</evidence>
<dbReference type="PANTHER" id="PTHR45782">
    <property type="entry name" value="MITOCHONDRIAL RIBOSOME-ASSOCIATED GTPASE 1"/>
    <property type="match status" value="1"/>
</dbReference>
<dbReference type="Gene3D" id="1.10.1580.10">
    <property type="match status" value="1"/>
</dbReference>
<evidence type="ECO:0000256" key="1">
    <source>
        <dbReference type="ARBA" id="ARBA00022741"/>
    </source>
</evidence>
<evidence type="ECO:0000256" key="2">
    <source>
        <dbReference type="ARBA" id="ARBA00023134"/>
    </source>
</evidence>
<feature type="domain" description="G" evidence="4">
    <location>
        <begin position="66"/>
        <end position="121"/>
    </location>
</feature>
<reference evidence="5" key="1">
    <citation type="submission" date="2020-10" db="EMBL/GenBank/DDBJ databases">
        <authorList>
            <person name="Kadnikov V."/>
            <person name="Beletsky A.V."/>
            <person name="Mardanov A.V."/>
            <person name="Karnachuk O.V."/>
            <person name="Ravin N.V."/>
        </authorList>
    </citation>
    <scope>NUCLEOTIDE SEQUENCE</scope>
    <source>
        <strain evidence="5">Bu02</strain>
    </source>
</reference>